<keyword evidence="4" id="KW-0408">Iron</keyword>
<name>A0A356LM82_9BURK</name>
<dbReference type="Gene3D" id="3.10.20.30">
    <property type="match status" value="1"/>
</dbReference>
<dbReference type="Proteomes" id="UP000264036">
    <property type="component" value="Unassembled WGS sequence"/>
</dbReference>
<evidence type="ECO:0000256" key="4">
    <source>
        <dbReference type="ARBA" id="ARBA00023004"/>
    </source>
</evidence>
<protein>
    <submittedName>
        <fullName evidence="8">2Fe-2S ferredoxin</fullName>
    </submittedName>
</protein>
<comment type="cofactor">
    <cofactor evidence="6">
        <name>[2Fe-2S] cluster</name>
        <dbReference type="ChEBI" id="CHEBI:190135"/>
    </cofactor>
</comment>
<evidence type="ECO:0000256" key="2">
    <source>
        <dbReference type="ARBA" id="ARBA00022714"/>
    </source>
</evidence>
<reference evidence="8 9" key="1">
    <citation type="journal article" date="2018" name="Nat. Biotechnol.">
        <title>A standardized bacterial taxonomy based on genome phylogeny substantially revises the tree of life.</title>
        <authorList>
            <person name="Parks D.H."/>
            <person name="Chuvochina M."/>
            <person name="Waite D.W."/>
            <person name="Rinke C."/>
            <person name="Skarshewski A."/>
            <person name="Chaumeil P.A."/>
            <person name="Hugenholtz P."/>
        </authorList>
    </citation>
    <scope>NUCLEOTIDE SEQUENCE [LARGE SCALE GENOMIC DNA]</scope>
    <source>
        <strain evidence="8">UBA10707</strain>
    </source>
</reference>
<dbReference type="InterPro" id="IPR036010">
    <property type="entry name" value="2Fe-2S_ferredoxin-like_sf"/>
</dbReference>
<dbReference type="PANTHER" id="PTHR23426:SF65">
    <property type="entry name" value="FERREDOXIN-2, MITOCHONDRIAL"/>
    <property type="match status" value="1"/>
</dbReference>
<dbReference type="PROSITE" id="PS51085">
    <property type="entry name" value="2FE2S_FER_2"/>
    <property type="match status" value="1"/>
</dbReference>
<evidence type="ECO:0000313" key="8">
    <source>
        <dbReference type="EMBL" id="HBP32066.1"/>
    </source>
</evidence>
<evidence type="ECO:0000256" key="3">
    <source>
        <dbReference type="ARBA" id="ARBA00022723"/>
    </source>
</evidence>
<feature type="domain" description="2Fe-2S ferredoxin-type" evidence="7">
    <location>
        <begin position="2"/>
        <end position="105"/>
    </location>
</feature>
<dbReference type="InterPro" id="IPR018298">
    <property type="entry name" value="Adrenodoxin_Fe-S_BS"/>
</dbReference>
<evidence type="ECO:0000256" key="6">
    <source>
        <dbReference type="ARBA" id="ARBA00034078"/>
    </source>
</evidence>
<sequence length="106" mass="11496">MPNIIFIEPDGARKSVSAEIGQSIMEVAVQNGVNGIDADCGGACSCATCHGYIDEKWRDRIESADSVELEMLDFAYMRAVGSRLTCQIKVVDDMDGLLIRLPEAQA</sequence>
<keyword evidence="5" id="KW-0411">Iron-sulfur</keyword>
<comment type="caution">
    <text evidence="8">The sequence shown here is derived from an EMBL/GenBank/DDBJ whole genome shotgun (WGS) entry which is preliminary data.</text>
</comment>
<dbReference type="Pfam" id="PF00111">
    <property type="entry name" value="Fer2"/>
    <property type="match status" value="1"/>
</dbReference>
<comment type="similarity">
    <text evidence="1">Belongs to the adrenodoxin/putidaredoxin family.</text>
</comment>
<evidence type="ECO:0000313" key="9">
    <source>
        <dbReference type="Proteomes" id="UP000264036"/>
    </source>
</evidence>
<dbReference type="AlphaFoldDB" id="A0A356LM82"/>
<dbReference type="PROSITE" id="PS00814">
    <property type="entry name" value="ADX"/>
    <property type="match status" value="1"/>
</dbReference>
<evidence type="ECO:0000256" key="1">
    <source>
        <dbReference type="ARBA" id="ARBA00010914"/>
    </source>
</evidence>
<dbReference type="EMBL" id="DOEK01000047">
    <property type="protein sequence ID" value="HBP32066.1"/>
    <property type="molecule type" value="Genomic_DNA"/>
</dbReference>
<dbReference type="PANTHER" id="PTHR23426">
    <property type="entry name" value="FERREDOXIN/ADRENODOXIN"/>
    <property type="match status" value="1"/>
</dbReference>
<keyword evidence="3" id="KW-0479">Metal-binding</keyword>
<gene>
    <name evidence="8" type="ORF">DD666_21985</name>
</gene>
<dbReference type="InterPro" id="IPR001055">
    <property type="entry name" value="Adrenodoxin-like"/>
</dbReference>
<dbReference type="InterPro" id="IPR001041">
    <property type="entry name" value="2Fe-2S_ferredoxin-type"/>
</dbReference>
<evidence type="ECO:0000256" key="5">
    <source>
        <dbReference type="ARBA" id="ARBA00023014"/>
    </source>
</evidence>
<dbReference type="GO" id="GO:0140647">
    <property type="term" value="P:P450-containing electron transport chain"/>
    <property type="evidence" value="ECO:0007669"/>
    <property type="project" value="InterPro"/>
</dbReference>
<organism evidence="8 9">
    <name type="scientific">Advenella kashmirensis</name>
    <dbReference type="NCBI Taxonomy" id="310575"/>
    <lineage>
        <taxon>Bacteria</taxon>
        <taxon>Pseudomonadati</taxon>
        <taxon>Pseudomonadota</taxon>
        <taxon>Betaproteobacteria</taxon>
        <taxon>Burkholderiales</taxon>
        <taxon>Alcaligenaceae</taxon>
    </lineage>
</organism>
<keyword evidence="2" id="KW-0001">2Fe-2S</keyword>
<dbReference type="CDD" id="cd00207">
    <property type="entry name" value="fer2"/>
    <property type="match status" value="1"/>
</dbReference>
<dbReference type="GO" id="GO:0051537">
    <property type="term" value="F:2 iron, 2 sulfur cluster binding"/>
    <property type="evidence" value="ECO:0007669"/>
    <property type="project" value="UniProtKB-KW"/>
</dbReference>
<accession>A0A356LM82</accession>
<dbReference type="PRINTS" id="PR00355">
    <property type="entry name" value="ADRENODOXIN"/>
</dbReference>
<dbReference type="GO" id="GO:0046872">
    <property type="term" value="F:metal ion binding"/>
    <property type="evidence" value="ECO:0007669"/>
    <property type="project" value="UniProtKB-KW"/>
</dbReference>
<proteinExistence type="inferred from homology"/>
<evidence type="ECO:0000259" key="7">
    <source>
        <dbReference type="PROSITE" id="PS51085"/>
    </source>
</evidence>
<dbReference type="InterPro" id="IPR012675">
    <property type="entry name" value="Beta-grasp_dom_sf"/>
</dbReference>
<dbReference type="SUPFAM" id="SSF54292">
    <property type="entry name" value="2Fe-2S ferredoxin-like"/>
    <property type="match status" value="1"/>
</dbReference>
<dbReference type="GO" id="GO:0009055">
    <property type="term" value="F:electron transfer activity"/>
    <property type="evidence" value="ECO:0007669"/>
    <property type="project" value="TreeGrafter"/>
</dbReference>